<dbReference type="OrthoDB" id="5125216at2"/>
<dbReference type="RefSeq" id="WP_126416531.1">
    <property type="nucleotide sequence ID" value="NZ_LR134476.1"/>
</dbReference>
<dbReference type="AlphaFoldDB" id="A0A448PER4"/>
<accession>A0A448PER4</accession>
<reference evidence="1 2" key="1">
    <citation type="submission" date="2018-12" db="EMBL/GenBank/DDBJ databases">
        <authorList>
            <consortium name="Pathogen Informatics"/>
        </authorList>
    </citation>
    <scope>NUCLEOTIDE SEQUENCE [LARGE SCALE GENOMIC DNA]</scope>
    <source>
        <strain evidence="1 2">NCTC13354</strain>
    </source>
</reference>
<name>A0A448PER4_9ACTO</name>
<keyword evidence="2" id="KW-1185">Reference proteome</keyword>
<gene>
    <name evidence="1" type="ORF">NCTC13354_01131</name>
</gene>
<dbReference type="Proteomes" id="UP000269542">
    <property type="component" value="Chromosome"/>
</dbReference>
<organism evidence="1 2">
    <name type="scientific">Trueperella bialowiezensis</name>
    <dbReference type="NCBI Taxonomy" id="312285"/>
    <lineage>
        <taxon>Bacteria</taxon>
        <taxon>Bacillati</taxon>
        <taxon>Actinomycetota</taxon>
        <taxon>Actinomycetes</taxon>
        <taxon>Actinomycetales</taxon>
        <taxon>Actinomycetaceae</taxon>
        <taxon>Trueperella</taxon>
    </lineage>
</organism>
<dbReference type="EMBL" id="LR134476">
    <property type="protein sequence ID" value="VEI13416.1"/>
    <property type="molecule type" value="Genomic_DNA"/>
</dbReference>
<evidence type="ECO:0000313" key="2">
    <source>
        <dbReference type="Proteomes" id="UP000269542"/>
    </source>
</evidence>
<protein>
    <submittedName>
        <fullName evidence="1">Uncharacterized protein</fullName>
    </submittedName>
</protein>
<dbReference type="KEGG" id="tbw:NCTC13354_01131"/>
<evidence type="ECO:0000313" key="1">
    <source>
        <dbReference type="EMBL" id="VEI13416.1"/>
    </source>
</evidence>
<sequence length="112" mass="12336">MGFLRTLTVGAIGYVLGARAGRKRYEQIKAGAQRLWESNTVRQGRDAVRNQAAETFAQAQEAATAKFAEAAEAVKDKVRSDDSAESWSADEIVVDEIRVEAVRVDDHDKPRS</sequence>
<proteinExistence type="predicted"/>